<dbReference type="InterPro" id="IPR013785">
    <property type="entry name" value="Aldolase_TIM"/>
</dbReference>
<keyword evidence="2" id="KW-0784">Thiamine biosynthesis</keyword>
<dbReference type="PANTHER" id="PTHR20857:SF23">
    <property type="entry name" value="THIAMINE BIOSYNTHETIC BIFUNCTIONAL ENZYME"/>
    <property type="match status" value="1"/>
</dbReference>
<evidence type="ECO:0000256" key="1">
    <source>
        <dbReference type="ARBA" id="ARBA00004948"/>
    </source>
</evidence>
<dbReference type="STRING" id="579105.SAMN04488096_10291"/>
<dbReference type="Pfam" id="PF02581">
    <property type="entry name" value="TMP-TENI"/>
    <property type="match status" value="1"/>
</dbReference>
<dbReference type="Proteomes" id="UP000184225">
    <property type="component" value="Unassembled WGS sequence"/>
</dbReference>
<dbReference type="OrthoDB" id="9812206at2"/>
<sequence>MIPKLHYITEGDSAKIHLENLQNACTSGAELVLLNLDHLSDKKFLKYALEAREITSHFQTRLIIRNRYKVAKEIKADGVHLEKSNTSPSLLSKELFTWQTIGATANNLEECETLIKEEVDYLYLAPFQKKSSSENLDLALGLNGYTLILEALNTTTPILGYGEITLPEVTAILATGISGVAVDRAITANFNSTRDFNLLLNASSTQEQRHSFK</sequence>
<dbReference type="GO" id="GO:0005737">
    <property type="term" value="C:cytoplasm"/>
    <property type="evidence" value="ECO:0007669"/>
    <property type="project" value="TreeGrafter"/>
</dbReference>
<dbReference type="EMBL" id="FQYY01000002">
    <property type="protein sequence ID" value="SHI49022.1"/>
    <property type="molecule type" value="Genomic_DNA"/>
</dbReference>
<protein>
    <submittedName>
        <fullName evidence="4">Thiamine-phosphate diphosphorylase</fullName>
    </submittedName>
</protein>
<evidence type="ECO:0000313" key="5">
    <source>
        <dbReference type="Proteomes" id="UP000184225"/>
    </source>
</evidence>
<evidence type="ECO:0000313" key="4">
    <source>
        <dbReference type="EMBL" id="SHI49022.1"/>
    </source>
</evidence>
<dbReference type="RefSeq" id="WP_073148187.1">
    <property type="nucleotide sequence ID" value="NZ_FQYY01000002.1"/>
</dbReference>
<dbReference type="GO" id="GO:0004789">
    <property type="term" value="F:thiamine-phosphate diphosphorylase activity"/>
    <property type="evidence" value="ECO:0007669"/>
    <property type="project" value="TreeGrafter"/>
</dbReference>
<organism evidence="4 5">
    <name type="scientific">Mesonia phycicola</name>
    <dbReference type="NCBI Taxonomy" id="579105"/>
    <lineage>
        <taxon>Bacteria</taxon>
        <taxon>Pseudomonadati</taxon>
        <taxon>Bacteroidota</taxon>
        <taxon>Flavobacteriia</taxon>
        <taxon>Flavobacteriales</taxon>
        <taxon>Flavobacteriaceae</taxon>
        <taxon>Mesonia</taxon>
    </lineage>
</organism>
<feature type="domain" description="Thiamine phosphate synthase/TenI" evidence="3">
    <location>
        <begin position="8"/>
        <end position="186"/>
    </location>
</feature>
<dbReference type="CDD" id="cd00564">
    <property type="entry name" value="TMP_TenI"/>
    <property type="match status" value="1"/>
</dbReference>
<dbReference type="Gene3D" id="3.20.20.70">
    <property type="entry name" value="Aldolase class I"/>
    <property type="match status" value="1"/>
</dbReference>
<name>A0A1M6BJW8_9FLAO</name>
<dbReference type="GO" id="GO:0009228">
    <property type="term" value="P:thiamine biosynthetic process"/>
    <property type="evidence" value="ECO:0007669"/>
    <property type="project" value="UniProtKB-KW"/>
</dbReference>
<reference evidence="4 5" key="1">
    <citation type="submission" date="2016-11" db="EMBL/GenBank/DDBJ databases">
        <authorList>
            <person name="Jaros S."/>
            <person name="Januszkiewicz K."/>
            <person name="Wedrychowicz H."/>
        </authorList>
    </citation>
    <scope>NUCLEOTIDE SEQUENCE [LARGE SCALE GENOMIC DNA]</scope>
    <source>
        <strain evidence="4 5">DSM 21425</strain>
    </source>
</reference>
<dbReference type="AlphaFoldDB" id="A0A1M6BJW8"/>
<gene>
    <name evidence="4" type="ORF">SAMN04488096_10291</name>
</gene>
<accession>A0A1M6BJW8</accession>
<keyword evidence="5" id="KW-1185">Reference proteome</keyword>
<comment type="pathway">
    <text evidence="1">Cofactor biosynthesis; thiamine diphosphate biosynthesis.</text>
</comment>
<proteinExistence type="predicted"/>
<evidence type="ECO:0000259" key="3">
    <source>
        <dbReference type="Pfam" id="PF02581"/>
    </source>
</evidence>
<dbReference type="SUPFAM" id="SSF51391">
    <property type="entry name" value="Thiamin phosphate synthase"/>
    <property type="match status" value="1"/>
</dbReference>
<dbReference type="PANTHER" id="PTHR20857">
    <property type="entry name" value="THIAMINE-PHOSPHATE PYROPHOSPHORYLASE"/>
    <property type="match status" value="1"/>
</dbReference>
<dbReference type="InterPro" id="IPR036206">
    <property type="entry name" value="ThiamineP_synth_sf"/>
</dbReference>
<dbReference type="InterPro" id="IPR022998">
    <property type="entry name" value="ThiamineP_synth_TenI"/>
</dbReference>
<evidence type="ECO:0000256" key="2">
    <source>
        <dbReference type="ARBA" id="ARBA00022977"/>
    </source>
</evidence>